<evidence type="ECO:0000313" key="2">
    <source>
        <dbReference type="Proteomes" id="UP000003730"/>
    </source>
</evidence>
<dbReference type="EMBL" id="AFXZ01000038">
    <property type="protein sequence ID" value="EGV42896.1"/>
    <property type="molecule type" value="Genomic_DNA"/>
</dbReference>
<dbReference type="RefSeq" id="WP_008638326.1">
    <property type="nucleotide sequence ID" value="NZ_AFXZ01000038.1"/>
</dbReference>
<evidence type="ECO:0008006" key="3">
    <source>
        <dbReference type="Google" id="ProtNLM"/>
    </source>
</evidence>
<sequence>MRYLIISCFFLIVNCASYPKKQELILQNTTLNTITNSYFSDVNQDYVYKAAIDVYDNHFGGLLIVKKIDQGNHRVVFTSEMGKKLFDFSITKTDFKVNYILEQLDKKLLINILKRDFTALVQENSLVNKSFTIENNQVFQTSILNKKHYYYVSKQLNKIVRTGSLKEKVQFLFSDISNNIAHNISIIHSNIKLEITLKSIY</sequence>
<dbReference type="Proteomes" id="UP000003730">
    <property type="component" value="Unassembled WGS sequence"/>
</dbReference>
<name>G2EF95_9FLAO</name>
<accession>G2EF95</accession>
<gene>
    <name evidence="1" type="ORF">BZARG_2029</name>
</gene>
<dbReference type="STRING" id="1046627.BZARG_2029"/>
<keyword evidence="2" id="KW-1185">Reference proteome</keyword>
<proteinExistence type="predicted"/>
<dbReference type="AlphaFoldDB" id="G2EF95"/>
<comment type="caution">
    <text evidence="1">The sequence shown here is derived from an EMBL/GenBank/DDBJ whole genome shotgun (WGS) entry which is preliminary data.</text>
</comment>
<reference evidence="1 2" key="1">
    <citation type="journal article" date="2008" name="Int. J. Syst. Evol. Microbiol.">
        <title>Bizionia argentinensis sp. nov., isolated from surface marine water in Antarctica.</title>
        <authorList>
            <person name="Bercovich A."/>
            <person name="Vazquez S.C."/>
            <person name="Yankilevich P."/>
            <person name="Coria S.H."/>
            <person name="Foti M."/>
            <person name="Hernandez E."/>
            <person name="Vidal A."/>
            <person name="Ruberto L."/>
            <person name="Melo C."/>
            <person name="Marenssi S."/>
            <person name="Criscuolo M."/>
            <person name="Memoli M."/>
            <person name="Arguelles M."/>
            <person name="Mac Cormack W.P."/>
        </authorList>
    </citation>
    <scope>NUCLEOTIDE SEQUENCE [LARGE SCALE GENOMIC DNA]</scope>
    <source>
        <strain evidence="1 2">JUB59</strain>
    </source>
</reference>
<organism evidence="1 2">
    <name type="scientific">Bizionia argentinensis JUB59</name>
    <dbReference type="NCBI Taxonomy" id="1046627"/>
    <lineage>
        <taxon>Bacteria</taxon>
        <taxon>Pseudomonadati</taxon>
        <taxon>Bacteroidota</taxon>
        <taxon>Flavobacteriia</taxon>
        <taxon>Flavobacteriales</taxon>
        <taxon>Flavobacteriaceae</taxon>
        <taxon>Bizionia</taxon>
    </lineage>
</organism>
<dbReference type="eggNOG" id="ENOG50301R8">
    <property type="taxonomic scope" value="Bacteria"/>
</dbReference>
<dbReference type="OrthoDB" id="1043955at2"/>
<evidence type="ECO:0000313" key="1">
    <source>
        <dbReference type="EMBL" id="EGV42896.1"/>
    </source>
</evidence>
<protein>
    <recommendedName>
        <fullName evidence="3">DUF4292 domain-containing protein</fullName>
    </recommendedName>
</protein>